<evidence type="ECO:0000313" key="8">
    <source>
        <dbReference type="Proteomes" id="UP001152599"/>
    </source>
</evidence>
<dbReference type="PANTHER" id="PTHR38480">
    <property type="entry name" value="SLR0254 PROTEIN"/>
    <property type="match status" value="1"/>
</dbReference>
<feature type="domain" description="RDD" evidence="6">
    <location>
        <begin position="18"/>
        <end position="145"/>
    </location>
</feature>
<organism evidence="7 8">
    <name type="scientific">Profundicola chukchiensis</name>
    <dbReference type="NCBI Taxonomy" id="2961959"/>
    <lineage>
        <taxon>Bacteria</taxon>
        <taxon>Pseudomonadati</taxon>
        <taxon>Bacteroidota</taxon>
        <taxon>Flavobacteriia</taxon>
        <taxon>Flavobacteriales</taxon>
        <taxon>Weeksellaceae</taxon>
        <taxon>Profundicola</taxon>
    </lineage>
</organism>
<keyword evidence="2 5" id="KW-0812">Transmembrane</keyword>
<evidence type="ECO:0000256" key="5">
    <source>
        <dbReference type="SAM" id="Phobius"/>
    </source>
</evidence>
<dbReference type="Proteomes" id="UP001152599">
    <property type="component" value="Unassembled WGS sequence"/>
</dbReference>
<evidence type="ECO:0000256" key="4">
    <source>
        <dbReference type="ARBA" id="ARBA00023136"/>
    </source>
</evidence>
<dbReference type="InterPro" id="IPR010432">
    <property type="entry name" value="RDD"/>
</dbReference>
<feature type="transmembrane region" description="Helical" evidence="5">
    <location>
        <begin position="25"/>
        <end position="50"/>
    </location>
</feature>
<dbReference type="RefSeq" id="WP_304420164.1">
    <property type="nucleotide sequence ID" value="NZ_JANCMU010000001.1"/>
</dbReference>
<dbReference type="PANTHER" id="PTHR38480:SF1">
    <property type="entry name" value="SLR0254 PROTEIN"/>
    <property type="match status" value="1"/>
</dbReference>
<protein>
    <submittedName>
        <fullName evidence="7">RDD family protein</fullName>
    </submittedName>
</protein>
<keyword evidence="3 5" id="KW-1133">Transmembrane helix</keyword>
<dbReference type="GO" id="GO:0016020">
    <property type="term" value="C:membrane"/>
    <property type="evidence" value="ECO:0007669"/>
    <property type="project" value="UniProtKB-SubCell"/>
</dbReference>
<gene>
    <name evidence="7" type="ORF">NMK71_04105</name>
</gene>
<evidence type="ECO:0000313" key="7">
    <source>
        <dbReference type="EMBL" id="MDG4945587.1"/>
    </source>
</evidence>
<dbReference type="EMBL" id="JANCMU010000001">
    <property type="protein sequence ID" value="MDG4945587.1"/>
    <property type="molecule type" value="Genomic_DNA"/>
</dbReference>
<name>A0A9X4MZ27_9FLAO</name>
<feature type="transmembrane region" description="Helical" evidence="5">
    <location>
        <begin position="62"/>
        <end position="81"/>
    </location>
</feature>
<evidence type="ECO:0000256" key="1">
    <source>
        <dbReference type="ARBA" id="ARBA00004141"/>
    </source>
</evidence>
<evidence type="ECO:0000256" key="2">
    <source>
        <dbReference type="ARBA" id="ARBA00022692"/>
    </source>
</evidence>
<sequence length="250" mass="28788">MNVIAINTSQNVNLDFSVASLGDRILAFVIDWIVKISYLLFLFFIFNYVLPLDNIIRGWDSWSVMAFFGIILLPIELYTLVFESLMEGQTPGKKMAKIKVVKKDGYQAKFSDYLIRWFFRLVDVFLSSGFVGLMSMIFSPHNQRLGGIASGTAVISLKSKVGIDHTIIEDIDLSYQPRFQQVLALSDRDMQIIKTNYQNSLLRKDYQVISKLAQKIREISNIPDQRPDIQDIEFINIVIKDFNFYTGRDN</sequence>
<comment type="subcellular location">
    <subcellularLocation>
        <location evidence="1">Membrane</location>
        <topology evidence="1">Multi-pass membrane protein</topology>
    </subcellularLocation>
</comment>
<dbReference type="Pfam" id="PF06271">
    <property type="entry name" value="RDD"/>
    <property type="match status" value="1"/>
</dbReference>
<comment type="caution">
    <text evidence="7">The sequence shown here is derived from an EMBL/GenBank/DDBJ whole genome shotgun (WGS) entry which is preliminary data.</text>
</comment>
<reference evidence="7" key="1">
    <citation type="submission" date="2022-07" db="EMBL/GenBank/DDBJ databases">
        <title>Description and genome-wide analysis of Profundicola chukchiensis gen. nov., sp. nov., marine bacteria isolated from bottom sediments of the Chukchi Sea.</title>
        <authorList>
            <person name="Romanenko L."/>
            <person name="Otstavnykh N."/>
            <person name="Kurilenko V."/>
            <person name="Eremeev V."/>
            <person name="Velansky P."/>
            <person name="Mikhailov V."/>
            <person name="Isaeva M."/>
        </authorList>
    </citation>
    <scope>NUCLEOTIDE SEQUENCE</scope>
    <source>
        <strain evidence="7">KMM 9713</strain>
    </source>
</reference>
<accession>A0A9X4MZ27</accession>
<keyword evidence="4 5" id="KW-0472">Membrane</keyword>
<dbReference type="AlphaFoldDB" id="A0A9X4MZ27"/>
<evidence type="ECO:0000256" key="3">
    <source>
        <dbReference type="ARBA" id="ARBA00022989"/>
    </source>
</evidence>
<proteinExistence type="predicted"/>
<evidence type="ECO:0000259" key="6">
    <source>
        <dbReference type="Pfam" id="PF06271"/>
    </source>
</evidence>
<feature type="transmembrane region" description="Helical" evidence="5">
    <location>
        <begin position="117"/>
        <end position="138"/>
    </location>
</feature>
<keyword evidence="8" id="KW-1185">Reference proteome</keyword>